<reference evidence="3" key="4">
    <citation type="journal article" date="2022" name="Res Sq">
        <title>Comparative Genomics Reveals Insights into the Divergent Evolution of Astigmatic Mites and Household Pest Adaptations.</title>
        <authorList>
            <person name="Xiong Q."/>
            <person name="Wan A.T.-Y."/>
            <person name="Liu X.-Y."/>
            <person name="Fung C.S.-H."/>
            <person name="Xiao X."/>
            <person name="Malainual N."/>
            <person name="Hou J."/>
            <person name="Wang L."/>
            <person name="Wang M."/>
            <person name="Yang K."/>
            <person name="Cui Y."/>
            <person name="Leung E."/>
            <person name="Nong W."/>
            <person name="Shin S.-K."/>
            <person name="Au S."/>
            <person name="Jeong K.Y."/>
            <person name="Chew F.T."/>
            <person name="Hui J."/>
            <person name="Leung T.F."/>
            <person name="Tungtrongchitr A."/>
            <person name="Zhong N."/>
            <person name="Liu Z."/>
            <person name="Tsui S."/>
        </authorList>
    </citation>
    <scope>NUCLEOTIDE SEQUENCE</scope>
    <source>
        <strain evidence="3">Derf</strain>
        <tissue evidence="3">Whole organism</tissue>
    </source>
</reference>
<dbReference type="InterPro" id="IPR019401">
    <property type="entry name" value="Znf_CHCC"/>
</dbReference>
<sequence>MANQIMNKFCSKPQIWQRLMTQINPIRSLSSDHQLDKHSANKTQPLSKADIQKIDEFVDVETHTGQKFEQNDYRLSRFIGGKSKKVNTRFARDLIAEIPPTAVKGRKVVCDGGGGPLGHPKVFINLDQPGNHTCGYCGLRFYQEHSDHHH</sequence>
<protein>
    <submittedName>
        <fullName evidence="3">NADH dehydrogenase Fe-S protein subunit 6 ndufs6</fullName>
    </submittedName>
    <submittedName>
        <fullName evidence="2">Zinc finger domain-containing protein</fullName>
    </submittedName>
</protein>
<dbReference type="OrthoDB" id="307899at2759"/>
<keyword evidence="4" id="KW-1185">Reference proteome</keyword>
<dbReference type="EMBL" id="SDOV01000010">
    <property type="protein sequence ID" value="KAH7636340.1"/>
    <property type="molecule type" value="Genomic_DNA"/>
</dbReference>
<dbReference type="Proteomes" id="UP000790347">
    <property type="component" value="Unassembled WGS sequence"/>
</dbReference>
<dbReference type="PANTHER" id="PTHR13156:SF0">
    <property type="entry name" value="NADH DEHYDROGENASE [UBIQUINONE] IRON-SULFUR PROTEIN 6, MITOCHONDRIAL"/>
    <property type="match status" value="1"/>
</dbReference>
<gene>
    <name evidence="3" type="primary">NDUFS6</name>
    <name evidence="3" type="ORF">DERF_002356</name>
    <name evidence="2" type="ORF">HUG17_10310</name>
</gene>
<dbReference type="PANTHER" id="PTHR13156">
    <property type="entry name" value="NADH-UBIQUINONE OXIDOREDUCTASE 13 KD-A SUBUNIT"/>
    <property type="match status" value="1"/>
</dbReference>
<proteinExistence type="predicted"/>
<organism evidence="3 4">
    <name type="scientific">Dermatophagoides farinae</name>
    <name type="common">American house dust mite</name>
    <dbReference type="NCBI Taxonomy" id="6954"/>
    <lineage>
        <taxon>Eukaryota</taxon>
        <taxon>Metazoa</taxon>
        <taxon>Ecdysozoa</taxon>
        <taxon>Arthropoda</taxon>
        <taxon>Chelicerata</taxon>
        <taxon>Arachnida</taxon>
        <taxon>Acari</taxon>
        <taxon>Acariformes</taxon>
        <taxon>Sarcoptiformes</taxon>
        <taxon>Astigmata</taxon>
        <taxon>Psoroptidia</taxon>
        <taxon>Analgoidea</taxon>
        <taxon>Pyroglyphidae</taxon>
        <taxon>Dermatophagoidinae</taxon>
        <taxon>Dermatophagoides</taxon>
    </lineage>
</organism>
<dbReference type="GO" id="GO:0006120">
    <property type="term" value="P:mitochondrial electron transport, NADH to ubiquinone"/>
    <property type="evidence" value="ECO:0007669"/>
    <property type="project" value="TreeGrafter"/>
</dbReference>
<name>A0A922IBD5_DERFA</name>
<dbReference type="Gene3D" id="2.60.260.40">
    <property type="entry name" value="q5lls5 like domains"/>
    <property type="match status" value="1"/>
</dbReference>
<dbReference type="Pfam" id="PF10276">
    <property type="entry name" value="zf-CHCC"/>
    <property type="match status" value="1"/>
</dbReference>
<reference evidence="2" key="2">
    <citation type="submission" date="2020-06" db="EMBL/GenBank/DDBJ databases">
        <authorList>
            <person name="Ji K."/>
            <person name="Li J."/>
        </authorList>
    </citation>
    <scope>NUCLEOTIDE SEQUENCE</scope>
    <source>
        <strain evidence="2">JKM2019</strain>
        <tissue evidence="2">Whole body</tissue>
    </source>
</reference>
<dbReference type="EMBL" id="ASGP02000001">
    <property type="protein sequence ID" value="KAH9528406.1"/>
    <property type="molecule type" value="Genomic_DNA"/>
</dbReference>
<accession>A0A922IBD5</accession>
<evidence type="ECO:0000313" key="3">
    <source>
        <dbReference type="EMBL" id="KAH9528406.1"/>
    </source>
</evidence>
<dbReference type="GO" id="GO:0005739">
    <property type="term" value="C:mitochondrion"/>
    <property type="evidence" value="ECO:0007669"/>
    <property type="project" value="GOC"/>
</dbReference>
<comment type="caution">
    <text evidence="3">The sequence shown here is derived from an EMBL/GenBank/DDBJ whole genome shotgun (WGS) entry which is preliminary data.</text>
</comment>
<dbReference type="Proteomes" id="UP000828236">
    <property type="component" value="Unassembled WGS sequence"/>
</dbReference>
<reference evidence="3" key="1">
    <citation type="submission" date="2013-05" db="EMBL/GenBank/DDBJ databases">
        <authorList>
            <person name="Yim A.K.Y."/>
            <person name="Chan T.F."/>
            <person name="Ji K.M."/>
            <person name="Liu X.Y."/>
            <person name="Zhou J.W."/>
            <person name="Li R.Q."/>
            <person name="Yang K.Y."/>
            <person name="Li J."/>
            <person name="Li M."/>
            <person name="Law P.T.W."/>
            <person name="Wu Y.L."/>
            <person name="Cai Z.L."/>
            <person name="Qin H."/>
            <person name="Bao Y."/>
            <person name="Leung R.K.K."/>
            <person name="Ng P.K.S."/>
            <person name="Zou J."/>
            <person name="Zhong X.J."/>
            <person name="Ran P.X."/>
            <person name="Zhong N.S."/>
            <person name="Liu Z.G."/>
            <person name="Tsui S.K.W."/>
        </authorList>
    </citation>
    <scope>NUCLEOTIDE SEQUENCE</scope>
    <source>
        <strain evidence="3">Derf</strain>
        <tissue evidence="3">Whole organism</tissue>
    </source>
</reference>
<evidence type="ECO:0000259" key="1">
    <source>
        <dbReference type="Pfam" id="PF10276"/>
    </source>
</evidence>
<evidence type="ECO:0000313" key="2">
    <source>
        <dbReference type="EMBL" id="KAH7636340.1"/>
    </source>
</evidence>
<dbReference type="FunFam" id="2.60.260.40:FF:000003">
    <property type="entry name" value="NADH dehydrogenase [ubiquinone] iron-sulfur protein 6, mitochondrial"/>
    <property type="match status" value="1"/>
</dbReference>
<reference evidence="2" key="3">
    <citation type="journal article" date="2021" name="World Allergy Organ. J.">
        <title>Chromosome-level assembly of Dermatophagoides farinae genome and transcriptome reveals two novel allergens Der f 37 and Der f 39.</title>
        <authorList>
            <person name="Chen J."/>
            <person name="Cai Z."/>
            <person name="Fan D."/>
            <person name="Hu J."/>
            <person name="Hou Y."/>
            <person name="He Y."/>
            <person name="Zhang Z."/>
            <person name="Zhao Z."/>
            <person name="Gao P."/>
            <person name="Hu W."/>
            <person name="Sun J."/>
            <person name="Li J."/>
            <person name="Ji K."/>
        </authorList>
    </citation>
    <scope>NUCLEOTIDE SEQUENCE</scope>
    <source>
        <strain evidence="2">JKM2019</strain>
    </source>
</reference>
<feature type="domain" description="Zinc finger CHCC-type" evidence="1">
    <location>
        <begin position="105"/>
        <end position="141"/>
    </location>
</feature>
<dbReference type="AlphaFoldDB" id="A0A922IBD5"/>
<evidence type="ECO:0000313" key="4">
    <source>
        <dbReference type="Proteomes" id="UP000790347"/>
    </source>
</evidence>